<accession>A0A7J8GAI6</accession>
<proteinExistence type="predicted"/>
<keyword evidence="3" id="KW-1185">Reference proteome</keyword>
<dbReference type="Proteomes" id="UP000593571">
    <property type="component" value="Unassembled WGS sequence"/>
</dbReference>
<gene>
    <name evidence="2" type="ORF">HJG63_011602</name>
</gene>
<evidence type="ECO:0000313" key="3">
    <source>
        <dbReference type="Proteomes" id="UP000593571"/>
    </source>
</evidence>
<protein>
    <submittedName>
        <fullName evidence="2">Uncharacterized protein</fullName>
    </submittedName>
</protein>
<feature type="signal peptide" evidence="1">
    <location>
        <begin position="1"/>
        <end position="28"/>
    </location>
</feature>
<organism evidence="2 3">
    <name type="scientific">Rousettus aegyptiacus</name>
    <name type="common">Egyptian fruit bat</name>
    <name type="synonym">Pteropus aegyptiacus</name>
    <dbReference type="NCBI Taxonomy" id="9407"/>
    <lineage>
        <taxon>Eukaryota</taxon>
        <taxon>Metazoa</taxon>
        <taxon>Chordata</taxon>
        <taxon>Craniata</taxon>
        <taxon>Vertebrata</taxon>
        <taxon>Euteleostomi</taxon>
        <taxon>Mammalia</taxon>
        <taxon>Eutheria</taxon>
        <taxon>Laurasiatheria</taxon>
        <taxon>Chiroptera</taxon>
        <taxon>Yinpterochiroptera</taxon>
        <taxon>Pteropodoidea</taxon>
        <taxon>Pteropodidae</taxon>
        <taxon>Rousettinae</taxon>
        <taxon>Rousettus</taxon>
    </lineage>
</organism>
<dbReference type="EMBL" id="JACASE010000006">
    <property type="protein sequence ID" value="KAF6456977.1"/>
    <property type="molecule type" value="Genomic_DNA"/>
</dbReference>
<sequence length="110" mass="12023">MCLPVFAFISLKFLWLQMSPLYLLLGQAQRLSPQATVIPGMKPVVSTSFYPPRVPTGDWPLKQAGITATVEGGYTQKSLEVSGSGFFVFLPLRCLVSTLISGLESFVHCI</sequence>
<evidence type="ECO:0000256" key="1">
    <source>
        <dbReference type="SAM" id="SignalP"/>
    </source>
</evidence>
<name>A0A7J8GAI6_ROUAE</name>
<feature type="chain" id="PRO_5029548961" evidence="1">
    <location>
        <begin position="29"/>
        <end position="110"/>
    </location>
</feature>
<keyword evidence="1" id="KW-0732">Signal</keyword>
<comment type="caution">
    <text evidence="2">The sequence shown here is derived from an EMBL/GenBank/DDBJ whole genome shotgun (WGS) entry which is preliminary data.</text>
</comment>
<reference evidence="2 3" key="1">
    <citation type="journal article" date="2020" name="Nature">
        <title>Six reference-quality genomes reveal evolution of bat adaptations.</title>
        <authorList>
            <person name="Jebb D."/>
            <person name="Huang Z."/>
            <person name="Pippel M."/>
            <person name="Hughes G.M."/>
            <person name="Lavrichenko K."/>
            <person name="Devanna P."/>
            <person name="Winkler S."/>
            <person name="Jermiin L.S."/>
            <person name="Skirmuntt E.C."/>
            <person name="Katzourakis A."/>
            <person name="Burkitt-Gray L."/>
            <person name="Ray D.A."/>
            <person name="Sullivan K.A.M."/>
            <person name="Roscito J.G."/>
            <person name="Kirilenko B.M."/>
            <person name="Davalos L.M."/>
            <person name="Corthals A.P."/>
            <person name="Power M.L."/>
            <person name="Jones G."/>
            <person name="Ransome R.D."/>
            <person name="Dechmann D.K.N."/>
            <person name="Locatelli A.G."/>
            <person name="Puechmaille S.J."/>
            <person name="Fedrigo O."/>
            <person name="Jarvis E.D."/>
            <person name="Hiller M."/>
            <person name="Vernes S.C."/>
            <person name="Myers E.W."/>
            <person name="Teeling E.C."/>
        </authorList>
    </citation>
    <scope>NUCLEOTIDE SEQUENCE [LARGE SCALE GENOMIC DNA]</scope>
    <source>
        <strain evidence="2">MRouAeg1</strain>
        <tissue evidence="2">Muscle</tissue>
    </source>
</reference>
<dbReference type="AlphaFoldDB" id="A0A7J8GAI6"/>
<evidence type="ECO:0000313" key="2">
    <source>
        <dbReference type="EMBL" id="KAF6456977.1"/>
    </source>
</evidence>